<dbReference type="PANTHER" id="PTHR11733:SF240">
    <property type="entry name" value="GH14155P-RELATED"/>
    <property type="match status" value="1"/>
</dbReference>
<dbReference type="InterPro" id="IPR000718">
    <property type="entry name" value="Peptidase_M13"/>
</dbReference>
<evidence type="ECO:0000313" key="3">
    <source>
        <dbReference type="Proteomes" id="UP000310200"/>
    </source>
</evidence>
<keyword evidence="1" id="KW-0472">Membrane</keyword>
<proteinExistence type="predicted"/>
<comment type="caution">
    <text evidence="2">The sequence shown here is derived from an EMBL/GenBank/DDBJ whole genome shotgun (WGS) entry which is preliminary data.</text>
</comment>
<dbReference type="Proteomes" id="UP000310200">
    <property type="component" value="Unassembled WGS sequence"/>
</dbReference>
<evidence type="ECO:0000256" key="1">
    <source>
        <dbReference type="SAM" id="Phobius"/>
    </source>
</evidence>
<accession>A0A4S2KWF4</accession>
<gene>
    <name evidence="2" type="ORF">DBV15_10658</name>
</gene>
<keyword evidence="3" id="KW-1185">Reference proteome</keyword>
<sequence length="140" mass="15687">MLEPQANSISVDKEVLTDSYTYIQSACSRDEACVRERDGPEGVCDTDVCVEASKRILTSMKRGVDPCKDFYKFACGGFRDQQPYQPSASFNILQAQIDERIHSERFAQFSRLDSGSALLALFACSILVLHLMSDKGRMMQ</sequence>
<dbReference type="GO" id="GO:0005886">
    <property type="term" value="C:plasma membrane"/>
    <property type="evidence" value="ECO:0007669"/>
    <property type="project" value="TreeGrafter"/>
</dbReference>
<dbReference type="PROSITE" id="PS51885">
    <property type="entry name" value="NEPRILYSIN"/>
    <property type="match status" value="1"/>
</dbReference>
<dbReference type="InterPro" id="IPR024079">
    <property type="entry name" value="MetalloPept_cat_dom_sf"/>
</dbReference>
<dbReference type="AlphaFoldDB" id="A0A4S2KWF4"/>
<feature type="transmembrane region" description="Helical" evidence="1">
    <location>
        <begin position="114"/>
        <end position="132"/>
    </location>
</feature>
<organism evidence="2 3">
    <name type="scientific">Temnothorax longispinosus</name>
    <dbReference type="NCBI Taxonomy" id="300112"/>
    <lineage>
        <taxon>Eukaryota</taxon>
        <taxon>Metazoa</taxon>
        <taxon>Ecdysozoa</taxon>
        <taxon>Arthropoda</taxon>
        <taxon>Hexapoda</taxon>
        <taxon>Insecta</taxon>
        <taxon>Pterygota</taxon>
        <taxon>Neoptera</taxon>
        <taxon>Endopterygota</taxon>
        <taxon>Hymenoptera</taxon>
        <taxon>Apocrita</taxon>
        <taxon>Aculeata</taxon>
        <taxon>Formicoidea</taxon>
        <taxon>Formicidae</taxon>
        <taxon>Myrmicinae</taxon>
        <taxon>Temnothorax</taxon>
    </lineage>
</organism>
<dbReference type="PANTHER" id="PTHR11733">
    <property type="entry name" value="ZINC METALLOPROTEASE FAMILY M13 NEPRILYSIN-RELATED"/>
    <property type="match status" value="1"/>
</dbReference>
<keyword evidence="1" id="KW-1133">Transmembrane helix</keyword>
<name>A0A4S2KWF4_9HYME</name>
<dbReference type="GO" id="GO:0016485">
    <property type="term" value="P:protein processing"/>
    <property type="evidence" value="ECO:0007669"/>
    <property type="project" value="TreeGrafter"/>
</dbReference>
<dbReference type="Gene3D" id="3.40.390.10">
    <property type="entry name" value="Collagenase (Catalytic Domain)"/>
    <property type="match status" value="1"/>
</dbReference>
<keyword evidence="1" id="KW-0812">Transmembrane</keyword>
<dbReference type="EMBL" id="QBLH01000746">
    <property type="protein sequence ID" value="TGZ54301.1"/>
    <property type="molecule type" value="Genomic_DNA"/>
</dbReference>
<protein>
    <submittedName>
        <fullName evidence="2">Neprilysin-1</fullName>
    </submittedName>
</protein>
<dbReference type="STRING" id="300112.A0A4S2KWF4"/>
<dbReference type="GO" id="GO:0004222">
    <property type="term" value="F:metalloendopeptidase activity"/>
    <property type="evidence" value="ECO:0007669"/>
    <property type="project" value="InterPro"/>
</dbReference>
<reference evidence="2 3" key="1">
    <citation type="journal article" date="2019" name="Philos. Trans. R. Soc. Lond., B, Biol. Sci.">
        <title>Ant behaviour and brain gene expression of defending hosts depend on the ecological success of the intruding social parasite.</title>
        <authorList>
            <person name="Kaur R."/>
            <person name="Stoldt M."/>
            <person name="Jongepier E."/>
            <person name="Feldmeyer B."/>
            <person name="Menzel F."/>
            <person name="Bornberg-Bauer E."/>
            <person name="Foitzik S."/>
        </authorList>
    </citation>
    <scope>NUCLEOTIDE SEQUENCE [LARGE SCALE GENOMIC DNA]</scope>
    <source>
        <tissue evidence="2">Whole body</tissue>
    </source>
</reference>
<evidence type="ECO:0000313" key="2">
    <source>
        <dbReference type="EMBL" id="TGZ54301.1"/>
    </source>
</evidence>
<dbReference type="SUPFAM" id="SSF55486">
    <property type="entry name" value="Metalloproteases ('zincins'), catalytic domain"/>
    <property type="match status" value="1"/>
</dbReference>